<feature type="compositionally biased region" description="Basic residues" evidence="3">
    <location>
        <begin position="297"/>
        <end position="312"/>
    </location>
</feature>
<dbReference type="PANTHER" id="PTHR13213:SF2">
    <property type="entry name" value="MYB-BINDING PROTEIN 1A"/>
    <property type="match status" value="1"/>
</dbReference>
<evidence type="ECO:0000256" key="3">
    <source>
        <dbReference type="SAM" id="MobiDB-lite"/>
    </source>
</evidence>
<organism evidence="4 5">
    <name type="scientific">Metschnikowia bicuspidata</name>
    <dbReference type="NCBI Taxonomy" id="27322"/>
    <lineage>
        <taxon>Eukaryota</taxon>
        <taxon>Fungi</taxon>
        <taxon>Dikarya</taxon>
        <taxon>Ascomycota</taxon>
        <taxon>Saccharomycotina</taxon>
        <taxon>Pichiomycetes</taxon>
        <taxon>Metschnikowiaceae</taxon>
        <taxon>Metschnikowia</taxon>
    </lineage>
</organism>
<dbReference type="OrthoDB" id="342531at2759"/>
<accession>A0A4V1J393</accession>
<dbReference type="GO" id="GO:0000182">
    <property type="term" value="F:rDNA binding"/>
    <property type="evidence" value="ECO:0007669"/>
    <property type="project" value="TreeGrafter"/>
</dbReference>
<dbReference type="PANTHER" id="PTHR13213">
    <property type="entry name" value="MYB-BINDING PROTEIN 1A FAMILY MEMBER"/>
    <property type="match status" value="1"/>
</dbReference>
<proteinExistence type="predicted"/>
<evidence type="ECO:0000256" key="2">
    <source>
        <dbReference type="ARBA" id="ARBA00023242"/>
    </source>
</evidence>
<gene>
    <name evidence="4" type="ORF">METBISCDRAFT_22574</name>
</gene>
<reference evidence="5" key="1">
    <citation type="journal article" date="2018" name="Nat. Microbiol.">
        <title>Leveraging single-cell genomics to expand the fungal tree of life.</title>
        <authorList>
            <person name="Ahrendt S.R."/>
            <person name="Quandt C.A."/>
            <person name="Ciobanu D."/>
            <person name="Clum A."/>
            <person name="Salamov A."/>
            <person name="Andreopoulos B."/>
            <person name="Cheng J.F."/>
            <person name="Woyke T."/>
            <person name="Pelin A."/>
            <person name="Henrissat B."/>
            <person name="Reynolds N.K."/>
            <person name="Benny G.L."/>
            <person name="Smith M.E."/>
            <person name="James T.Y."/>
            <person name="Grigoriev I.V."/>
        </authorList>
    </citation>
    <scope>NUCLEOTIDE SEQUENCE [LARGE SCALE GENOMIC DNA]</scope>
    <source>
        <strain evidence="5">Baker2002</strain>
    </source>
</reference>
<evidence type="ECO:0008006" key="6">
    <source>
        <dbReference type="Google" id="ProtNLM"/>
    </source>
</evidence>
<dbReference type="Proteomes" id="UP000268321">
    <property type="component" value="Unassembled WGS sequence"/>
</dbReference>
<dbReference type="InterPro" id="IPR007015">
    <property type="entry name" value="DNA_pol_V/MYBBP1A"/>
</dbReference>
<dbReference type="GO" id="GO:0006355">
    <property type="term" value="P:regulation of DNA-templated transcription"/>
    <property type="evidence" value="ECO:0007669"/>
    <property type="project" value="InterPro"/>
</dbReference>
<comment type="subcellular location">
    <subcellularLocation>
        <location evidence="1">Nucleus</location>
    </subcellularLocation>
</comment>
<keyword evidence="5" id="KW-1185">Reference proteome</keyword>
<feature type="region of interest" description="Disordered" evidence="3">
    <location>
        <begin position="741"/>
        <end position="779"/>
    </location>
</feature>
<dbReference type="GO" id="GO:0005730">
    <property type="term" value="C:nucleolus"/>
    <property type="evidence" value="ECO:0007669"/>
    <property type="project" value="InterPro"/>
</dbReference>
<keyword evidence="2" id="KW-0539">Nucleus</keyword>
<evidence type="ECO:0000313" key="4">
    <source>
        <dbReference type="EMBL" id="RKP31259.1"/>
    </source>
</evidence>
<evidence type="ECO:0000313" key="5">
    <source>
        <dbReference type="Proteomes" id="UP000268321"/>
    </source>
</evidence>
<dbReference type="AlphaFoldDB" id="A0A4V1J393"/>
<dbReference type="Pfam" id="PF04931">
    <property type="entry name" value="DNA_pol_phi"/>
    <property type="match status" value="1"/>
</dbReference>
<dbReference type="EMBL" id="ML004444">
    <property type="protein sequence ID" value="RKP31259.1"/>
    <property type="molecule type" value="Genomic_DNA"/>
</dbReference>
<evidence type="ECO:0000256" key="1">
    <source>
        <dbReference type="ARBA" id="ARBA00004123"/>
    </source>
</evidence>
<sequence>MPISKDFYYKLSSEIESERFEAATGLLWALSASDNTEDWDYALNRLVKGLLSTRQSARFGFSLALTELVRILIQKKDYDLSISSFVQKLIDESTVVKSMKGKEVRALLFGRMFGFQALLNSQLMLDANISSQKDIRLLVKSFVDLSVTRPWLCETAMFALCQFFSSYLGSPMANDDTSVYFLQCISDGGLTFTPEGLALYLSIPSSSRAQIASQVKDSSPWKHHDPMRKGNAAALGKALKNSHIGESIENHDEKPTGKGTKQILSYSHKVPFVWDLLLNHFCPPEQDACEPEEKGSQKKRKNKSSLSSKKRAKTDDATDQIGFSEFWWACVDDNFFNEKTSPEKKYWGFEIFHKFFGRVKPAEIPDLIGPKFLRSLMAPTSALSKLLNRMTTRTANSIVQYCQSDLNSLLPIVKCTIDGRNGEVWDLDLITKARTTDMLIGLLGSPERLEGVPEEKVNQVALDIKEIIISRFEKIASQNDDNQPRGESKSSRENELRWCVDRLLVLFRTIRKLLILPVKLLEDVFKFLVEQTFFQRQSSAQLSKNLLKMCSERLDSFLSDTIALKRKDHSWAYYCVKQIQKKEKDSKHTLLLELSEELESVNDESFTTLKTIKTAMKKDSKHKEKHCFELLVSMATIQLYQGEAEAIGILDELKTCYLKTFSEANDGLDISIVLTEITLSFISKTSVLMKKLGAAIWESLLCTRDSTGALKIGEKNFELLFNILGGKENELGQNQLFDGEEEYVDEDEDESRSGSEQDDEDKAEEGSDSNDEGSEEDEKLKLMEQVEQETTIKLANALGIPTGQSGEMKLDEIDSFGEYDDTYESESMDDEQMMAIDEDLARIFKDRRDALTANSTKKKQNEKALAKKRMVFFKNRVLDLLDSFAKIEPNSMLILSFIRPSINVINSTSDKEVGLKAHKLLKNRISKFHIDVNEVKKAYPGDKLMEFKENLLDTIRWLQLQAGKYSSSQAHGAACNQSCIIVSKSLLALDPESIKDIISLYAETLILWSRDSTNRIKANMFFDFVNWLNSRRNNASK</sequence>
<feature type="region of interest" description="Disordered" evidence="3">
    <location>
        <begin position="288"/>
        <end position="314"/>
    </location>
</feature>
<name>A0A4V1J393_9ASCO</name>
<protein>
    <recommendedName>
        <fullName evidence="6">DNA polymerase V</fullName>
    </recommendedName>
</protein>
<feature type="compositionally biased region" description="Acidic residues" evidence="3">
    <location>
        <begin position="741"/>
        <end position="777"/>
    </location>
</feature>